<keyword evidence="4" id="KW-1185">Reference proteome</keyword>
<gene>
    <name evidence="3" type="ORF">SCA03_46980</name>
</gene>
<name>A0A4Y3R5N6_STRCI</name>
<evidence type="ECO:0000256" key="1">
    <source>
        <dbReference type="SAM" id="MobiDB-lite"/>
    </source>
</evidence>
<keyword evidence="2" id="KW-0472">Membrane</keyword>
<dbReference type="Proteomes" id="UP000319210">
    <property type="component" value="Unassembled WGS sequence"/>
</dbReference>
<evidence type="ECO:0000313" key="4">
    <source>
        <dbReference type="Proteomes" id="UP000319210"/>
    </source>
</evidence>
<protein>
    <submittedName>
        <fullName evidence="3">Uncharacterized protein</fullName>
    </submittedName>
</protein>
<feature type="transmembrane region" description="Helical" evidence="2">
    <location>
        <begin position="228"/>
        <end position="247"/>
    </location>
</feature>
<dbReference type="EMBL" id="BJMM01000028">
    <property type="protein sequence ID" value="GEB52147.1"/>
    <property type="molecule type" value="Genomic_DNA"/>
</dbReference>
<feature type="transmembrane region" description="Helical" evidence="2">
    <location>
        <begin position="12"/>
        <end position="31"/>
    </location>
</feature>
<feature type="transmembrane region" description="Helical" evidence="2">
    <location>
        <begin position="63"/>
        <end position="80"/>
    </location>
</feature>
<comment type="caution">
    <text evidence="3">The sequence shown here is derived from an EMBL/GenBank/DDBJ whole genome shotgun (WGS) entry which is preliminary data.</text>
</comment>
<feature type="transmembrane region" description="Helical" evidence="2">
    <location>
        <begin position="85"/>
        <end position="103"/>
    </location>
</feature>
<evidence type="ECO:0000256" key="2">
    <source>
        <dbReference type="SAM" id="Phobius"/>
    </source>
</evidence>
<proteinExistence type="predicted"/>
<reference evidence="3 4" key="1">
    <citation type="submission" date="2019-06" db="EMBL/GenBank/DDBJ databases">
        <title>Whole genome shotgun sequence of Streptomyces cacaoi subsp. cacaoi NBRC 12748.</title>
        <authorList>
            <person name="Hosoyama A."/>
            <person name="Uohara A."/>
            <person name="Ohji S."/>
            <person name="Ichikawa N."/>
        </authorList>
    </citation>
    <scope>NUCLEOTIDE SEQUENCE [LARGE SCALE GENOMIC DNA]</scope>
    <source>
        <strain evidence="3 4">NBRC 12748</strain>
    </source>
</reference>
<feature type="transmembrane region" description="Helical" evidence="2">
    <location>
        <begin position="123"/>
        <end position="143"/>
    </location>
</feature>
<accession>A0A4Y3R5N6</accession>
<organism evidence="3 4">
    <name type="scientific">Streptomyces cacaoi</name>
    <dbReference type="NCBI Taxonomy" id="1898"/>
    <lineage>
        <taxon>Bacteria</taxon>
        <taxon>Bacillati</taxon>
        <taxon>Actinomycetota</taxon>
        <taxon>Actinomycetes</taxon>
        <taxon>Kitasatosporales</taxon>
        <taxon>Streptomycetaceae</taxon>
        <taxon>Streptomyces</taxon>
    </lineage>
</organism>
<keyword evidence="2" id="KW-0812">Transmembrane</keyword>
<feature type="region of interest" description="Disordered" evidence="1">
    <location>
        <begin position="150"/>
        <end position="172"/>
    </location>
</feature>
<feature type="transmembrane region" description="Helical" evidence="2">
    <location>
        <begin position="176"/>
        <end position="195"/>
    </location>
</feature>
<dbReference type="RefSeq" id="WP_086814520.1">
    <property type="nucleotide sequence ID" value="NZ_BJMM01000028.1"/>
</dbReference>
<evidence type="ECO:0000313" key="3">
    <source>
        <dbReference type="EMBL" id="GEB52147.1"/>
    </source>
</evidence>
<feature type="transmembrane region" description="Helical" evidence="2">
    <location>
        <begin position="293"/>
        <end position="311"/>
    </location>
</feature>
<sequence length="337" mass="35062">MGQDSTLARGARVFGAALITALALVSLGWIIRDFATAEAVTDVWWNWTGRLARSEDGVWTTSYMEPTLLLLYAVAATTVVRSSSAAGILTGTGLLTVVLRAPGLWNLNADWIQGVPDGLLSKALFTTIGTVVAGVVLVVTAVAGRRTGVLETPPPPGWGPAARTEPEEPPAGPTRGGAVAAFLLLGAGAVVMAAWEIRDAQQAGWERYRNLLTGERSIVGLLDVPSGWATWTAVVLALVVAVGALSSAAFSRPLGLITAAPVAAFGVFSTAYAVKMKLWENFGSLGMEGQLRLLTGLFEIVVGLGVLLALARGERQAPRALPRLHSGGVPQGAPPAR</sequence>
<dbReference type="OrthoDB" id="4302326at2"/>
<dbReference type="AlphaFoldDB" id="A0A4Y3R5N6"/>
<keyword evidence="2" id="KW-1133">Transmembrane helix</keyword>
<feature type="transmembrane region" description="Helical" evidence="2">
    <location>
        <begin position="254"/>
        <end position="273"/>
    </location>
</feature>